<protein>
    <recommendedName>
        <fullName evidence="3">Alpha/beta hydrolase</fullName>
    </recommendedName>
</protein>
<comment type="caution">
    <text evidence="1">The sequence shown here is derived from an EMBL/GenBank/DDBJ whole genome shotgun (WGS) entry which is preliminary data.</text>
</comment>
<evidence type="ECO:0000313" key="2">
    <source>
        <dbReference type="Proteomes" id="UP000430120"/>
    </source>
</evidence>
<dbReference type="Gene3D" id="3.40.50.1820">
    <property type="entry name" value="alpha/beta hydrolase"/>
    <property type="match status" value="1"/>
</dbReference>
<sequence>MPLHRLVFFLGGFDPKTPRHYHRLYRAAARAHPPGPEGEQLSVGPRRTHDALSDVWDVHWRPAQGPALHTRHVVLRWDDIVLHHWGRGLRRVLGDWRLMYLRRGALRAMARIHAAAPACFWLGNLPLGLALGCLTAAGLLGTALARAQGLPLALGLLALPVGGLLWRLLERRLDTEWLLRLYAFTCAQGEGQLPDLEARLDALADTLLEQARAHPAHELLVVGHSTGAIQAAAVLARALQRGPDLTACAEHIGLLTLGHCTPLLAWQPRADAFRAELARLAETVDLTWWDFTAPADWAAFARVPPWTEASGPARRHATSPRFHQTMSEAAYAALKRDRQALHLHYLRAPERPGGYDPVTFTAGPLSLAERHRALRASDGAPGLSDAP</sequence>
<gene>
    <name evidence="1" type="ORF">F7Q92_19815</name>
</gene>
<dbReference type="Proteomes" id="UP000430120">
    <property type="component" value="Unassembled WGS sequence"/>
</dbReference>
<dbReference type="OrthoDB" id="5597362at2"/>
<evidence type="ECO:0000313" key="1">
    <source>
        <dbReference type="EMBL" id="KAB0574232.1"/>
    </source>
</evidence>
<keyword evidence="2" id="KW-1185">Reference proteome</keyword>
<dbReference type="RefSeq" id="WP_151125802.1">
    <property type="nucleotide sequence ID" value="NZ_CP088081.1"/>
</dbReference>
<organism evidence="1 2">
    <name type="scientific">Ideonella dechloratans</name>
    <dbReference type="NCBI Taxonomy" id="36863"/>
    <lineage>
        <taxon>Bacteria</taxon>
        <taxon>Pseudomonadati</taxon>
        <taxon>Pseudomonadota</taxon>
        <taxon>Betaproteobacteria</taxon>
        <taxon>Burkholderiales</taxon>
        <taxon>Sphaerotilaceae</taxon>
        <taxon>Ideonella</taxon>
    </lineage>
</organism>
<dbReference type="AlphaFoldDB" id="A0A643F7Z2"/>
<name>A0A643F7Z2_IDEDE</name>
<reference evidence="1 2" key="1">
    <citation type="submission" date="2019-09" db="EMBL/GenBank/DDBJ databases">
        <title>Draft genome sequences of 48 bacterial type strains from the CCUG.</title>
        <authorList>
            <person name="Tunovic T."/>
            <person name="Pineiro-Iglesias B."/>
            <person name="Unosson C."/>
            <person name="Inganas E."/>
            <person name="Ohlen M."/>
            <person name="Cardew S."/>
            <person name="Jensie-Markopoulos S."/>
            <person name="Salva-Serra F."/>
            <person name="Jaen-Luchoro D."/>
            <person name="Karlsson R."/>
            <person name="Svensson-Stadler L."/>
            <person name="Chun J."/>
            <person name="Moore E."/>
        </authorList>
    </citation>
    <scope>NUCLEOTIDE SEQUENCE [LARGE SCALE GENOMIC DNA]</scope>
    <source>
        <strain evidence="1 2">CCUG 30977</strain>
    </source>
</reference>
<proteinExistence type="predicted"/>
<dbReference type="SUPFAM" id="SSF53474">
    <property type="entry name" value="alpha/beta-Hydrolases"/>
    <property type="match status" value="1"/>
</dbReference>
<accession>A0A643F7Z2</accession>
<dbReference type="EMBL" id="VZPB01000078">
    <property type="protein sequence ID" value="KAB0574232.1"/>
    <property type="molecule type" value="Genomic_DNA"/>
</dbReference>
<dbReference type="InterPro" id="IPR029058">
    <property type="entry name" value="AB_hydrolase_fold"/>
</dbReference>
<evidence type="ECO:0008006" key="3">
    <source>
        <dbReference type="Google" id="ProtNLM"/>
    </source>
</evidence>